<dbReference type="PIRSF" id="PIRSF028729">
    <property type="entry name" value="E3_ubiquit_lig_SCF_Skp"/>
    <property type="match status" value="1"/>
</dbReference>
<dbReference type="GeneID" id="104713621"/>
<dbReference type="SMART" id="SM00512">
    <property type="entry name" value="Skp1"/>
    <property type="match status" value="1"/>
</dbReference>
<dbReference type="InterPro" id="IPR011333">
    <property type="entry name" value="SKP1/BTB/POZ_sf"/>
</dbReference>
<reference evidence="5" key="1">
    <citation type="journal article" date="2014" name="Nat. Commun.">
        <title>The emerging biofuel crop Camelina sativa retains a highly undifferentiated hexaploid genome structure.</title>
        <authorList>
            <person name="Kagale S."/>
            <person name="Koh C."/>
            <person name="Nixon J."/>
            <person name="Bollina V."/>
            <person name="Clarke W.E."/>
            <person name="Tuteja R."/>
            <person name="Spillane C."/>
            <person name="Robinson S.J."/>
            <person name="Links M.G."/>
            <person name="Clarke C."/>
            <person name="Higgins E.E."/>
            <person name="Huebert T."/>
            <person name="Sharpe A.G."/>
            <person name="Parkin I.A."/>
        </authorList>
    </citation>
    <scope>NUCLEOTIDE SEQUENCE [LARGE SCALE GENOMIC DNA]</scope>
    <source>
        <strain evidence="5">cv. DH55</strain>
    </source>
</reference>
<feature type="domain" description="SKP1 component POZ" evidence="4">
    <location>
        <begin position="1"/>
        <end position="56"/>
    </location>
</feature>
<name>A0ABM0TNW6_CAMSA</name>
<dbReference type="Pfam" id="PF03931">
    <property type="entry name" value="Skp1_POZ"/>
    <property type="match status" value="1"/>
</dbReference>
<dbReference type="PANTHER" id="PTHR11165">
    <property type="entry name" value="SKP1"/>
    <property type="match status" value="1"/>
</dbReference>
<evidence type="ECO:0000259" key="4">
    <source>
        <dbReference type="Pfam" id="PF03931"/>
    </source>
</evidence>
<accession>A0ABM0TNW6</accession>
<comment type="similarity">
    <text evidence="2">Belongs to the SKP1 family.</text>
</comment>
<dbReference type="SUPFAM" id="SSF81382">
    <property type="entry name" value="Skp1 dimerisation domain-like"/>
    <property type="match status" value="1"/>
</dbReference>
<dbReference type="InterPro" id="IPR036296">
    <property type="entry name" value="SKP1-like_dim_sf"/>
</dbReference>
<keyword evidence="5" id="KW-1185">Reference proteome</keyword>
<reference evidence="6" key="2">
    <citation type="submission" date="2025-08" db="UniProtKB">
        <authorList>
            <consortium name="RefSeq"/>
        </authorList>
    </citation>
    <scope>IDENTIFICATION</scope>
    <source>
        <tissue evidence="6">Leaf</tissue>
    </source>
</reference>
<dbReference type="InterPro" id="IPR001232">
    <property type="entry name" value="SKP1-like"/>
</dbReference>
<dbReference type="Proteomes" id="UP000694864">
    <property type="component" value="Chromosome 9"/>
</dbReference>
<dbReference type="SUPFAM" id="SSF54695">
    <property type="entry name" value="POZ domain"/>
    <property type="match status" value="1"/>
</dbReference>
<dbReference type="InterPro" id="IPR016897">
    <property type="entry name" value="SKP1"/>
</dbReference>
<evidence type="ECO:0000256" key="3">
    <source>
        <dbReference type="ARBA" id="ARBA00022786"/>
    </source>
</evidence>
<comment type="pathway">
    <text evidence="1">Protein modification; protein ubiquitination.</text>
</comment>
<gene>
    <name evidence="6" type="primary">LOC104713621</name>
</gene>
<dbReference type="InterPro" id="IPR016073">
    <property type="entry name" value="Skp1_comp_POZ"/>
</dbReference>
<dbReference type="RefSeq" id="XP_010429092.1">
    <property type="nucleotide sequence ID" value="XM_010430790.2"/>
</dbReference>
<keyword evidence="3" id="KW-0833">Ubl conjugation pathway</keyword>
<dbReference type="Gene3D" id="3.30.710.10">
    <property type="entry name" value="Potassium Channel Kv1.1, Chain A"/>
    <property type="match status" value="1"/>
</dbReference>
<organism evidence="5 6">
    <name type="scientific">Camelina sativa</name>
    <name type="common">False flax</name>
    <name type="synonym">Myagrum sativum</name>
    <dbReference type="NCBI Taxonomy" id="90675"/>
    <lineage>
        <taxon>Eukaryota</taxon>
        <taxon>Viridiplantae</taxon>
        <taxon>Streptophyta</taxon>
        <taxon>Embryophyta</taxon>
        <taxon>Tracheophyta</taxon>
        <taxon>Spermatophyta</taxon>
        <taxon>Magnoliopsida</taxon>
        <taxon>eudicotyledons</taxon>
        <taxon>Gunneridae</taxon>
        <taxon>Pentapetalae</taxon>
        <taxon>rosids</taxon>
        <taxon>malvids</taxon>
        <taxon>Brassicales</taxon>
        <taxon>Brassicaceae</taxon>
        <taxon>Camelineae</taxon>
        <taxon>Camelina</taxon>
    </lineage>
</organism>
<evidence type="ECO:0000256" key="2">
    <source>
        <dbReference type="ARBA" id="ARBA00009993"/>
    </source>
</evidence>
<evidence type="ECO:0000313" key="5">
    <source>
        <dbReference type="Proteomes" id="UP000694864"/>
    </source>
</evidence>
<proteinExistence type="inferred from homology"/>
<evidence type="ECO:0000256" key="1">
    <source>
        <dbReference type="ARBA" id="ARBA00004906"/>
    </source>
</evidence>
<protein>
    <submittedName>
        <fullName evidence="6">SKP1-like protein 10</fullName>
    </submittedName>
</protein>
<evidence type="ECO:0000313" key="6">
    <source>
        <dbReference type="RefSeq" id="XP_010429092.1"/>
    </source>
</evidence>
<sequence length="117" mass="13366">MIMLKSSDGITFEIEEAAARRSQLIAHMIEEGFEDIPIPLVNGKILALVTKYCKKHPVVPVFDDPTSDEDLKKWDEEFIMQIDDQSTIFDLLHAADYLGINSLHDLAYQAVWDMIKD</sequence>